<evidence type="ECO:0000313" key="1">
    <source>
        <dbReference type="EMBL" id="CAF4864691.1"/>
    </source>
</evidence>
<sequence>MKTLSECLGLKLALLLLKYDFLNKLATVKYMGHFKDWKSLMTRFTKVLLDKLPTCGIGFQQRLSKHDLYDFKSLLCPNSKNTTISKNHNLRSTADPCGRATPLAPCESFGAVQAHAFIVCCSPPHAACCLLAAYCPLASWSLRQKRPV</sequence>
<keyword evidence="2" id="KW-1185">Reference proteome</keyword>
<dbReference type="EMBL" id="CAJOBZ010000021">
    <property type="protein sequence ID" value="CAF4864691.1"/>
    <property type="molecule type" value="Genomic_DNA"/>
</dbReference>
<dbReference type="AlphaFoldDB" id="A0A821SWV8"/>
<dbReference type="Proteomes" id="UP000663880">
    <property type="component" value="Unassembled WGS sequence"/>
</dbReference>
<proteinExistence type="predicted"/>
<comment type="caution">
    <text evidence="1">The sequence shown here is derived from an EMBL/GenBank/DDBJ whole genome shotgun (WGS) entry which is preliminary data.</text>
</comment>
<protein>
    <submittedName>
        <fullName evidence="1">Uncharacterized protein</fullName>
    </submittedName>
</protein>
<accession>A0A821SWV8</accession>
<name>A0A821SWV8_9NEOP</name>
<evidence type="ECO:0000313" key="2">
    <source>
        <dbReference type="Proteomes" id="UP000663880"/>
    </source>
</evidence>
<organism evidence="1 2">
    <name type="scientific">Pieris macdunnoughi</name>
    <dbReference type="NCBI Taxonomy" id="345717"/>
    <lineage>
        <taxon>Eukaryota</taxon>
        <taxon>Metazoa</taxon>
        <taxon>Ecdysozoa</taxon>
        <taxon>Arthropoda</taxon>
        <taxon>Hexapoda</taxon>
        <taxon>Insecta</taxon>
        <taxon>Pterygota</taxon>
        <taxon>Neoptera</taxon>
        <taxon>Endopterygota</taxon>
        <taxon>Lepidoptera</taxon>
        <taxon>Glossata</taxon>
        <taxon>Ditrysia</taxon>
        <taxon>Papilionoidea</taxon>
        <taxon>Pieridae</taxon>
        <taxon>Pierinae</taxon>
        <taxon>Pieris</taxon>
    </lineage>
</organism>
<gene>
    <name evidence="1" type="ORF">PMACD_LOCUS8216</name>
</gene>
<reference evidence="1" key="1">
    <citation type="submission" date="2021-02" db="EMBL/GenBank/DDBJ databases">
        <authorList>
            <person name="Steward A R."/>
        </authorList>
    </citation>
    <scope>NUCLEOTIDE SEQUENCE</scope>
</reference>